<evidence type="ECO:0000313" key="1">
    <source>
        <dbReference type="EMBL" id="PQJ12507.1"/>
    </source>
</evidence>
<dbReference type="GO" id="GO:0051301">
    <property type="term" value="P:cell division"/>
    <property type="evidence" value="ECO:0007669"/>
    <property type="project" value="UniProtKB-KW"/>
</dbReference>
<reference evidence="1 2" key="1">
    <citation type="submission" date="2018-01" db="EMBL/GenBank/DDBJ databases">
        <title>A novel member of the phylum Bacteroidetes isolated from glacier ice.</title>
        <authorList>
            <person name="Liu Q."/>
            <person name="Xin Y.-H."/>
        </authorList>
    </citation>
    <scope>NUCLEOTIDE SEQUENCE [LARGE SCALE GENOMIC DNA]</scope>
    <source>
        <strain evidence="1 2">RB1R16</strain>
    </source>
</reference>
<dbReference type="RefSeq" id="WP_105037390.1">
    <property type="nucleotide sequence ID" value="NZ_PPSL01000001.1"/>
</dbReference>
<dbReference type="CDD" id="cd07820">
    <property type="entry name" value="SRPBCC_3"/>
    <property type="match status" value="1"/>
</dbReference>
<keyword evidence="2" id="KW-1185">Reference proteome</keyword>
<dbReference type="Gene3D" id="3.30.530.20">
    <property type="match status" value="1"/>
</dbReference>
<keyword evidence="1" id="KW-0132">Cell division</keyword>
<dbReference type="EMBL" id="PPSL01000001">
    <property type="protein sequence ID" value="PQJ12507.1"/>
    <property type="molecule type" value="Genomic_DNA"/>
</dbReference>
<keyword evidence="1" id="KW-0131">Cell cycle</keyword>
<dbReference type="Proteomes" id="UP000239872">
    <property type="component" value="Unassembled WGS sequence"/>
</dbReference>
<dbReference type="InterPro" id="IPR023393">
    <property type="entry name" value="START-like_dom_sf"/>
</dbReference>
<protein>
    <submittedName>
        <fullName evidence="1">Cell division inhibitor</fullName>
    </submittedName>
</protein>
<accession>A0A2S7T0X1</accession>
<dbReference type="OrthoDB" id="9793552at2"/>
<proteinExistence type="predicted"/>
<sequence length="153" mass="17598">MKIYTLHREQVLPISLKEAWDFFSTPLNLEKITPAEMGFVVLTDVKGKSIYKGMLIEYRVSPLLGIKMKWVTEIGDVSEPYKFVDNQLKGPYALWEHTHTFKEVPGGVLMHDDVRYAIPLGILGEIAHVLVVKNKLKNIFDFRGETLKKYFKG</sequence>
<dbReference type="AlphaFoldDB" id="A0A2S7T0X1"/>
<evidence type="ECO:0000313" key="2">
    <source>
        <dbReference type="Proteomes" id="UP000239872"/>
    </source>
</evidence>
<name>A0A2S7T0X1_9BACT</name>
<dbReference type="SUPFAM" id="SSF55961">
    <property type="entry name" value="Bet v1-like"/>
    <property type="match status" value="1"/>
</dbReference>
<comment type="caution">
    <text evidence="1">The sequence shown here is derived from an EMBL/GenBank/DDBJ whole genome shotgun (WGS) entry which is preliminary data.</text>
</comment>
<organism evidence="1 2">
    <name type="scientific">Flavipsychrobacter stenotrophus</name>
    <dbReference type="NCBI Taxonomy" id="2077091"/>
    <lineage>
        <taxon>Bacteria</taxon>
        <taxon>Pseudomonadati</taxon>
        <taxon>Bacteroidota</taxon>
        <taxon>Chitinophagia</taxon>
        <taxon>Chitinophagales</taxon>
        <taxon>Chitinophagaceae</taxon>
        <taxon>Flavipsychrobacter</taxon>
    </lineage>
</organism>
<gene>
    <name evidence="1" type="ORF">CJD36_001800</name>
</gene>